<comment type="caution">
    <text evidence="1">The sequence shown here is derived from an EMBL/GenBank/DDBJ whole genome shotgun (WGS) entry which is preliminary data.</text>
</comment>
<gene>
    <name evidence="1" type="ORF">Bca52824_022952</name>
</gene>
<reference evidence="1 2" key="1">
    <citation type="submission" date="2020-02" db="EMBL/GenBank/DDBJ databases">
        <authorList>
            <person name="Ma Q."/>
            <person name="Huang Y."/>
            <person name="Song X."/>
            <person name="Pei D."/>
        </authorList>
    </citation>
    <scope>NUCLEOTIDE SEQUENCE [LARGE SCALE GENOMIC DNA]</scope>
    <source>
        <strain evidence="1">Sxm20200214</strain>
        <tissue evidence="1">Leaf</tissue>
    </source>
</reference>
<proteinExistence type="predicted"/>
<organism evidence="1 2">
    <name type="scientific">Brassica carinata</name>
    <name type="common">Ethiopian mustard</name>
    <name type="synonym">Abyssinian cabbage</name>
    <dbReference type="NCBI Taxonomy" id="52824"/>
    <lineage>
        <taxon>Eukaryota</taxon>
        <taxon>Viridiplantae</taxon>
        <taxon>Streptophyta</taxon>
        <taxon>Embryophyta</taxon>
        <taxon>Tracheophyta</taxon>
        <taxon>Spermatophyta</taxon>
        <taxon>Magnoliopsida</taxon>
        <taxon>eudicotyledons</taxon>
        <taxon>Gunneridae</taxon>
        <taxon>Pentapetalae</taxon>
        <taxon>rosids</taxon>
        <taxon>malvids</taxon>
        <taxon>Brassicales</taxon>
        <taxon>Brassicaceae</taxon>
        <taxon>Brassiceae</taxon>
        <taxon>Brassica</taxon>
    </lineage>
</organism>
<accession>A0A8X8ASF1</accession>
<dbReference type="Proteomes" id="UP000886595">
    <property type="component" value="Unassembled WGS sequence"/>
</dbReference>
<evidence type="ECO:0000313" key="2">
    <source>
        <dbReference type="Proteomes" id="UP000886595"/>
    </source>
</evidence>
<sequence>MTPFVEQFHAWEDDDLTQAIVFLTGGRCHRWETFSLTYLLPQYLCLYKLCELNWLPGFHIDAMIKKRLRFLFALVRNKPIDFHRLVNDQLVDMSRDSDADKKSFLVKFIYQTLILQKEILALPGDEPLIGQPLRINGVEANISI</sequence>
<keyword evidence="2" id="KW-1185">Reference proteome</keyword>
<dbReference type="EMBL" id="JAAMPC010000005">
    <property type="protein sequence ID" value="KAG2311395.1"/>
    <property type="molecule type" value="Genomic_DNA"/>
</dbReference>
<name>A0A8X8ASF1_BRACI</name>
<protein>
    <submittedName>
        <fullName evidence="1">Uncharacterized protein</fullName>
    </submittedName>
</protein>
<dbReference type="AlphaFoldDB" id="A0A8X8ASF1"/>
<dbReference type="OrthoDB" id="1425037at2759"/>
<evidence type="ECO:0000313" key="1">
    <source>
        <dbReference type="EMBL" id="KAG2311395.1"/>
    </source>
</evidence>